<reference evidence="2 3" key="1">
    <citation type="submission" date="2016-10" db="EMBL/GenBank/DDBJ databases">
        <authorList>
            <person name="de Groot N.N."/>
        </authorList>
    </citation>
    <scope>NUCLEOTIDE SEQUENCE [LARGE SCALE GENOMIC DNA]</scope>
    <source>
        <strain evidence="2 3">DSM 15893</strain>
    </source>
</reference>
<organism evidence="2 3">
    <name type="scientific">Enterovibrio norvegicus DSM 15893</name>
    <dbReference type="NCBI Taxonomy" id="1121869"/>
    <lineage>
        <taxon>Bacteria</taxon>
        <taxon>Pseudomonadati</taxon>
        <taxon>Pseudomonadota</taxon>
        <taxon>Gammaproteobacteria</taxon>
        <taxon>Vibrionales</taxon>
        <taxon>Vibrionaceae</taxon>
        <taxon>Enterovibrio</taxon>
    </lineage>
</organism>
<dbReference type="Proteomes" id="UP000182692">
    <property type="component" value="Unassembled WGS sequence"/>
</dbReference>
<dbReference type="SUPFAM" id="SSF49464">
    <property type="entry name" value="Carboxypeptidase regulatory domain-like"/>
    <property type="match status" value="1"/>
</dbReference>
<dbReference type="OrthoDB" id="5833543at2"/>
<gene>
    <name evidence="2" type="ORF">SAMN03084138_01179</name>
</gene>
<feature type="signal peptide" evidence="1">
    <location>
        <begin position="1"/>
        <end position="24"/>
    </location>
</feature>
<evidence type="ECO:0000256" key="1">
    <source>
        <dbReference type="SAM" id="SignalP"/>
    </source>
</evidence>
<dbReference type="AlphaFoldDB" id="A0A1I5M5C8"/>
<protein>
    <recommendedName>
        <fullName evidence="4">Carboxypeptidase regulatory-like domain-containing protein</fullName>
    </recommendedName>
</protein>
<name>A0A1I5M5C8_9GAMM</name>
<proteinExistence type="predicted"/>
<sequence>MKYSSICLFLLFSLLLIISGYLHASDEFDDDLFDAHIEVHVGQAGDNFYRVRMDEDEQPYLSFDEAIFSLIDMASECSAGVCEAYLPQDIRRESPPFVIDTNNARCYRGDAEQQNVTLRDHSGDVLIHWKSMAACFPTKVMWSIDDYRLNIEPLFTSSAELRKKAKLLKETTRQEAKAIALQTRKPAINPENGVGLSSRFAMTSAYHSRTHQDVFVLSDSLISTQHSYSRLSIDSRADDPIVYYNVEVHDDKHETSLQLGHVLLDGGIFSRPQTLDNGVYYTNRKQIVEFGNLQLERTTDPNINIDVLVNGIYQNAYQSDDFGRFVVEENNIAPGDVLTFRYYLDSGNWMDEQVVVAGLDEAFLMKNQWGVDVVANGGGNHETAAVVEYGIDSYLTAGGTAFTSENEDIFALQMRYLPAHWLAGYIGFVPSTHRFPVELEILFDTHQSLSIEWNKSDVFESSEDTYDSVKYYWSLDGVSVNANLTREEDFYRAVSRINTKVAKSLFLAVESDYTASRYTQSHTSLFSIELTKSGFSDASWRVKTQCDDHGQFQQTDASLRYSCKGCQLGGFLKTDTVITNISSRYRDDNVDVHGSIEARFNSNLLIKLYGSSEDVGIEVTAQFGAKTYVHGRSIEEADTFLPPMDIEYTDWDKYDAAKLKGRVIDANGNGVADVGLKVMNQRTKTEEDGQFEFLDVPVRDHLPVFIDEGSLDLNLMPEQNPVYVNTRRVAVTKPTISLVSSFGIDGYLHGDFPPDGYLHFLHIESQLEYSSEIERDGFFMAEGLTAGRYMVTLDVDGKEKVMETSFDGDFWIGGLIYTVSDFQ</sequence>
<dbReference type="RefSeq" id="WP_074925757.1">
    <property type="nucleotide sequence ID" value="NZ_FOWR01000007.1"/>
</dbReference>
<dbReference type="InterPro" id="IPR008969">
    <property type="entry name" value="CarboxyPept-like_regulatory"/>
</dbReference>
<evidence type="ECO:0000313" key="2">
    <source>
        <dbReference type="EMBL" id="SFP04814.1"/>
    </source>
</evidence>
<dbReference type="STRING" id="1121869.SAMN03084138_01179"/>
<evidence type="ECO:0000313" key="3">
    <source>
        <dbReference type="Proteomes" id="UP000182692"/>
    </source>
</evidence>
<keyword evidence="1" id="KW-0732">Signal</keyword>
<evidence type="ECO:0008006" key="4">
    <source>
        <dbReference type="Google" id="ProtNLM"/>
    </source>
</evidence>
<dbReference type="EMBL" id="FOWR01000007">
    <property type="protein sequence ID" value="SFP04814.1"/>
    <property type="molecule type" value="Genomic_DNA"/>
</dbReference>
<feature type="chain" id="PRO_5010205932" description="Carboxypeptidase regulatory-like domain-containing protein" evidence="1">
    <location>
        <begin position="25"/>
        <end position="823"/>
    </location>
</feature>
<dbReference type="GeneID" id="35872104"/>
<accession>A0A1I5M5C8</accession>